<comment type="caution">
    <text evidence="1">The sequence shown here is derived from an EMBL/GenBank/DDBJ whole genome shotgun (WGS) entry which is preliminary data.</text>
</comment>
<proteinExistence type="predicted"/>
<dbReference type="NCBIfam" id="NF038155">
    <property type="entry name" value="lanthi_I_FDLD"/>
    <property type="match status" value="1"/>
</dbReference>
<dbReference type="Proteomes" id="UP001589568">
    <property type="component" value="Unassembled WGS sequence"/>
</dbReference>
<gene>
    <name evidence="1" type="ORF">ACFFR3_31590</name>
</gene>
<sequence>MTAPTLDLVTGTTDQDDEFDLDIRVAVGADVALPEAGFSCSWYTCNASACGLCSIDGCSPFPTQTEGC</sequence>
<evidence type="ECO:0000313" key="2">
    <source>
        <dbReference type="Proteomes" id="UP001589568"/>
    </source>
</evidence>
<keyword evidence="2" id="KW-1185">Reference proteome</keyword>
<dbReference type="EMBL" id="JBHMCF010000037">
    <property type="protein sequence ID" value="MFB9474063.1"/>
    <property type="molecule type" value="Genomic_DNA"/>
</dbReference>
<protein>
    <submittedName>
        <fullName evidence="1">FDLD family class I lanthipeptide</fullName>
    </submittedName>
</protein>
<organism evidence="1 2">
    <name type="scientific">Nonomuraea salmonea</name>
    <dbReference type="NCBI Taxonomy" id="46181"/>
    <lineage>
        <taxon>Bacteria</taxon>
        <taxon>Bacillati</taxon>
        <taxon>Actinomycetota</taxon>
        <taxon>Actinomycetes</taxon>
        <taxon>Streptosporangiales</taxon>
        <taxon>Streptosporangiaceae</taxon>
        <taxon>Nonomuraea</taxon>
    </lineage>
</organism>
<dbReference type="RefSeq" id="WP_345408814.1">
    <property type="nucleotide sequence ID" value="NZ_BAAAXS010000001.1"/>
</dbReference>
<reference evidence="1 2" key="1">
    <citation type="submission" date="2024-09" db="EMBL/GenBank/DDBJ databases">
        <authorList>
            <person name="Sun Q."/>
            <person name="Mori K."/>
        </authorList>
    </citation>
    <scope>NUCLEOTIDE SEQUENCE [LARGE SCALE GENOMIC DNA]</scope>
    <source>
        <strain evidence="1 2">JCM 3324</strain>
    </source>
</reference>
<name>A0ABV5NUQ5_9ACTN</name>
<evidence type="ECO:0000313" key="1">
    <source>
        <dbReference type="EMBL" id="MFB9474063.1"/>
    </source>
</evidence>
<accession>A0ABV5NUQ5</accession>